<dbReference type="GO" id="GO:0016746">
    <property type="term" value="F:acyltransferase activity"/>
    <property type="evidence" value="ECO:0007669"/>
    <property type="project" value="UniProtKB-KW"/>
</dbReference>
<evidence type="ECO:0000256" key="1">
    <source>
        <dbReference type="SAM" id="Phobius"/>
    </source>
</evidence>
<feature type="transmembrane region" description="Helical" evidence="1">
    <location>
        <begin position="127"/>
        <end position="145"/>
    </location>
</feature>
<dbReference type="PANTHER" id="PTHR31061">
    <property type="entry name" value="LD22376P"/>
    <property type="match status" value="1"/>
</dbReference>
<dbReference type="EMBL" id="FPBK01000014">
    <property type="protein sequence ID" value="SFU69905.1"/>
    <property type="molecule type" value="Genomic_DNA"/>
</dbReference>
<keyword evidence="3" id="KW-1185">Reference proteome</keyword>
<keyword evidence="1" id="KW-0812">Transmembrane</keyword>
<feature type="transmembrane region" description="Helical" evidence="1">
    <location>
        <begin position="270"/>
        <end position="289"/>
    </location>
</feature>
<feature type="transmembrane region" description="Helical" evidence="1">
    <location>
        <begin position="12"/>
        <end position="30"/>
    </location>
</feature>
<feature type="transmembrane region" description="Helical" evidence="1">
    <location>
        <begin position="87"/>
        <end position="107"/>
    </location>
</feature>
<dbReference type="AlphaFoldDB" id="A0A1I7IAB4"/>
<keyword evidence="1" id="KW-0472">Membrane</keyword>
<reference evidence="2 3" key="1">
    <citation type="submission" date="2016-10" db="EMBL/GenBank/DDBJ databases">
        <authorList>
            <person name="de Groot N.N."/>
        </authorList>
    </citation>
    <scope>NUCLEOTIDE SEQUENCE [LARGE SCALE GENOMIC DNA]</scope>
    <source>
        <strain evidence="2 3">CGMCC 1.12333</strain>
    </source>
</reference>
<keyword evidence="2" id="KW-0012">Acyltransferase</keyword>
<feature type="transmembrane region" description="Helical" evidence="1">
    <location>
        <begin position="208"/>
        <end position="229"/>
    </location>
</feature>
<evidence type="ECO:0000313" key="3">
    <source>
        <dbReference type="Proteomes" id="UP000199138"/>
    </source>
</evidence>
<proteinExistence type="predicted"/>
<dbReference type="OrthoDB" id="9788724at2"/>
<feature type="transmembrane region" description="Helical" evidence="1">
    <location>
        <begin position="241"/>
        <end position="258"/>
    </location>
</feature>
<keyword evidence="2" id="KW-0808">Transferase</keyword>
<dbReference type="STRING" id="1224947.SAMN05216480_11434"/>
<accession>A0A1I7IAB4</accession>
<sequence length="378" mass="43458">MESLQPTNHKKRFLALDVFRGATICMMILVNTPGTGADMYPFLVHADWSGFTLADLVFPSFLFAMGNAMSFSLNKSSVSNKEYFAKVLKRSSIIFLLGFLMYWFPFFHKVNGEWALYPFEETRVMGVLQRIAICYFFVALLIRFLKNKHLIILSIAVLFVYWLVLLFFAGTADFMDMATNAATQFDKWIIGDNHMYKRDALIFDPEGLLSTLPSLVNVIIGYLVGVFVQQKGSSYEGIAKLFLLGFLLIIAALAWDLFFPINKKLWTSSFVLYTCGIDSVLMAMLLYFIEIKKQQKGVYFFQVFGKNPLFIYLFSELFYVILRRISVGDKDAFEFFSEAIIQQIFPGSFGAFLVAVLFMLLCWSIGWILDKRKIYIKI</sequence>
<feature type="transmembrane region" description="Helical" evidence="1">
    <location>
        <begin position="347"/>
        <end position="369"/>
    </location>
</feature>
<organism evidence="2 3">
    <name type="scientific">Pustulibacterium marinum</name>
    <dbReference type="NCBI Taxonomy" id="1224947"/>
    <lineage>
        <taxon>Bacteria</taxon>
        <taxon>Pseudomonadati</taxon>
        <taxon>Bacteroidota</taxon>
        <taxon>Flavobacteriia</taxon>
        <taxon>Flavobacteriales</taxon>
        <taxon>Flavobacteriaceae</taxon>
        <taxon>Pustulibacterium</taxon>
    </lineage>
</organism>
<keyword evidence="1" id="KW-1133">Transmembrane helix</keyword>
<feature type="transmembrane region" description="Helical" evidence="1">
    <location>
        <begin position="42"/>
        <end position="66"/>
    </location>
</feature>
<dbReference type="PANTHER" id="PTHR31061:SF24">
    <property type="entry name" value="LD22376P"/>
    <property type="match status" value="1"/>
</dbReference>
<feature type="transmembrane region" description="Helical" evidence="1">
    <location>
        <begin position="309"/>
        <end position="327"/>
    </location>
</feature>
<name>A0A1I7IAB4_9FLAO</name>
<dbReference type="RefSeq" id="WP_093026064.1">
    <property type="nucleotide sequence ID" value="NZ_FPBK01000014.1"/>
</dbReference>
<protein>
    <submittedName>
        <fullName evidence="2">Predicted acyltransferase</fullName>
    </submittedName>
</protein>
<dbReference type="Proteomes" id="UP000199138">
    <property type="component" value="Unassembled WGS sequence"/>
</dbReference>
<evidence type="ECO:0000313" key="2">
    <source>
        <dbReference type="EMBL" id="SFU69905.1"/>
    </source>
</evidence>
<feature type="transmembrane region" description="Helical" evidence="1">
    <location>
        <begin position="150"/>
        <end position="169"/>
    </location>
</feature>
<gene>
    <name evidence="2" type="ORF">SAMN05216480_11434</name>
</gene>